<dbReference type="RefSeq" id="WP_146976293.1">
    <property type="nucleotide sequence ID" value="NZ_VOSL01000126.1"/>
</dbReference>
<dbReference type="Proteomes" id="UP000321046">
    <property type="component" value="Unassembled WGS sequence"/>
</dbReference>
<feature type="transmembrane region" description="Helical" evidence="2">
    <location>
        <begin position="12"/>
        <end position="33"/>
    </location>
</feature>
<accession>A0A5C6X5N5</accession>
<evidence type="ECO:0000256" key="1">
    <source>
        <dbReference type="SAM" id="MobiDB-lite"/>
    </source>
</evidence>
<proteinExistence type="predicted"/>
<evidence type="ECO:0000313" key="4">
    <source>
        <dbReference type="Proteomes" id="UP000321046"/>
    </source>
</evidence>
<dbReference type="AlphaFoldDB" id="A0A5C6X5N5"/>
<sequence>MSADQRKQNPNLFRALEIGAILLSFGVLYVGMTVASGLESVAAEWGAKALAVAVLAGLLTAVRRARQRDAQLGVGRPALDGESTNDAADASDAEPRA</sequence>
<keyword evidence="2" id="KW-1133">Transmembrane helix</keyword>
<dbReference type="OrthoDB" id="9903558at2"/>
<feature type="region of interest" description="Disordered" evidence="1">
    <location>
        <begin position="73"/>
        <end position="97"/>
    </location>
</feature>
<evidence type="ECO:0000256" key="2">
    <source>
        <dbReference type="SAM" id="Phobius"/>
    </source>
</evidence>
<gene>
    <name evidence="3" type="ORF">FRC96_17295</name>
</gene>
<name>A0A5C6X5N5_9DELT</name>
<keyword evidence="2" id="KW-0812">Transmembrane</keyword>
<feature type="transmembrane region" description="Helical" evidence="2">
    <location>
        <begin position="45"/>
        <end position="62"/>
    </location>
</feature>
<keyword evidence="2" id="KW-0472">Membrane</keyword>
<reference evidence="3 4" key="1">
    <citation type="submission" date="2019-08" db="EMBL/GenBank/DDBJ databases">
        <title>Bradymonadales sp. TMQ2.</title>
        <authorList>
            <person name="Liang Q."/>
        </authorList>
    </citation>
    <scope>NUCLEOTIDE SEQUENCE [LARGE SCALE GENOMIC DNA]</scope>
    <source>
        <strain evidence="3 4">TMQ2</strain>
    </source>
</reference>
<organism evidence="3 4">
    <name type="scientific">Lujinxingia vulgaris</name>
    <dbReference type="NCBI Taxonomy" id="2600176"/>
    <lineage>
        <taxon>Bacteria</taxon>
        <taxon>Deltaproteobacteria</taxon>
        <taxon>Bradymonadales</taxon>
        <taxon>Lujinxingiaceae</taxon>
        <taxon>Lujinxingia</taxon>
    </lineage>
</organism>
<evidence type="ECO:0000313" key="3">
    <source>
        <dbReference type="EMBL" id="TXD32531.1"/>
    </source>
</evidence>
<protein>
    <submittedName>
        <fullName evidence="3">Uncharacterized protein</fullName>
    </submittedName>
</protein>
<comment type="caution">
    <text evidence="3">The sequence shown here is derived from an EMBL/GenBank/DDBJ whole genome shotgun (WGS) entry which is preliminary data.</text>
</comment>
<dbReference type="EMBL" id="VOSL01000126">
    <property type="protein sequence ID" value="TXD32531.1"/>
    <property type="molecule type" value="Genomic_DNA"/>
</dbReference>